<dbReference type="AlphaFoldDB" id="A0AAV6TYJ4"/>
<comment type="caution">
    <text evidence="1">The sequence shown here is derived from an EMBL/GenBank/DDBJ whole genome shotgun (WGS) entry which is preliminary data.</text>
</comment>
<dbReference type="Proteomes" id="UP000827092">
    <property type="component" value="Unassembled WGS sequence"/>
</dbReference>
<gene>
    <name evidence="1" type="ORF">JTE90_003380</name>
</gene>
<sequence length="127" mass="14234">MELLAEFDPFLKEHVKNYGGPGSGKTNYLSSTTYEEVVRIMAQKCREVITSNVRAAKYFSIIVDSTPDISHVDQLSIVLRHVQECGTPREVFLTFIPNTGHKSEELLNAVTTALEAFQINLDDCRGQ</sequence>
<evidence type="ECO:0008006" key="3">
    <source>
        <dbReference type="Google" id="ProtNLM"/>
    </source>
</evidence>
<accession>A0AAV6TYJ4</accession>
<evidence type="ECO:0000313" key="2">
    <source>
        <dbReference type="Proteomes" id="UP000827092"/>
    </source>
</evidence>
<name>A0AAV6TYJ4_9ARAC</name>
<protein>
    <recommendedName>
        <fullName evidence="3">DUF4371 domain-containing protein</fullName>
    </recommendedName>
</protein>
<evidence type="ECO:0000313" key="1">
    <source>
        <dbReference type="EMBL" id="KAG8176749.1"/>
    </source>
</evidence>
<keyword evidence="2" id="KW-1185">Reference proteome</keyword>
<dbReference type="PANTHER" id="PTHR45749">
    <property type="match status" value="1"/>
</dbReference>
<organism evidence="1 2">
    <name type="scientific">Oedothorax gibbosus</name>
    <dbReference type="NCBI Taxonomy" id="931172"/>
    <lineage>
        <taxon>Eukaryota</taxon>
        <taxon>Metazoa</taxon>
        <taxon>Ecdysozoa</taxon>
        <taxon>Arthropoda</taxon>
        <taxon>Chelicerata</taxon>
        <taxon>Arachnida</taxon>
        <taxon>Araneae</taxon>
        <taxon>Araneomorphae</taxon>
        <taxon>Entelegynae</taxon>
        <taxon>Araneoidea</taxon>
        <taxon>Linyphiidae</taxon>
        <taxon>Erigoninae</taxon>
        <taxon>Oedothorax</taxon>
    </lineage>
</organism>
<reference evidence="1 2" key="1">
    <citation type="journal article" date="2022" name="Nat. Ecol. Evol.">
        <title>A masculinizing supergene underlies an exaggerated male reproductive morph in a spider.</title>
        <authorList>
            <person name="Hendrickx F."/>
            <person name="De Corte Z."/>
            <person name="Sonet G."/>
            <person name="Van Belleghem S.M."/>
            <person name="Kostlbacher S."/>
            <person name="Vangestel C."/>
        </authorList>
    </citation>
    <scope>NUCLEOTIDE SEQUENCE [LARGE SCALE GENOMIC DNA]</scope>
    <source>
        <strain evidence="1">W744_W776</strain>
    </source>
</reference>
<dbReference type="PANTHER" id="PTHR45749:SF23">
    <property type="entry name" value="ZINC FINGER MYM-TYPE PROTEIN 1-LIKE"/>
    <property type="match status" value="1"/>
</dbReference>
<dbReference type="EMBL" id="JAFNEN010000849">
    <property type="protein sequence ID" value="KAG8176749.1"/>
    <property type="molecule type" value="Genomic_DNA"/>
</dbReference>
<proteinExistence type="predicted"/>